<name>A0ACC2XQE7_9TREE</name>
<gene>
    <name evidence="1" type="ORF">QFC22_000571</name>
</gene>
<evidence type="ECO:0000313" key="1">
    <source>
        <dbReference type="EMBL" id="KAJ9125609.1"/>
    </source>
</evidence>
<dbReference type="EMBL" id="JASBWU010000001">
    <property type="protein sequence ID" value="KAJ9125609.1"/>
    <property type="molecule type" value="Genomic_DNA"/>
</dbReference>
<organism evidence="1 2">
    <name type="scientific">Naganishia vaughanmartiniae</name>
    <dbReference type="NCBI Taxonomy" id="1424756"/>
    <lineage>
        <taxon>Eukaryota</taxon>
        <taxon>Fungi</taxon>
        <taxon>Dikarya</taxon>
        <taxon>Basidiomycota</taxon>
        <taxon>Agaricomycotina</taxon>
        <taxon>Tremellomycetes</taxon>
        <taxon>Filobasidiales</taxon>
        <taxon>Filobasidiaceae</taxon>
        <taxon>Naganishia</taxon>
    </lineage>
</organism>
<proteinExistence type="predicted"/>
<sequence>MFAQLSSFVALGLAVANAAPVSVTSSSVAKPAPTGWATGYLESYKEYNIRYKALNCSTQHNTTFFEDCCHPLLANETLTIRPAVCSPGQSANATASALYATETSNSTEIFTEYCEEATSVASDVASVLATATESINQVTLTSNSSTATLVVQIAPSSSAEAIISSYVPEATSSSEWTAPSSSTEEAVESTSSVYVAAAAVSTSAYVAPTTTSTYEAPAATTSAASTGGDAHTGGHATYYYQGGNAGACGWYKSDSDKIIAINGAGFWQNTGTASSYCGKWITITNTNNGRTTTAMVADVCPSCTDSTNSLDLSVGAFQDIASLDDGQVPITWTFN</sequence>
<evidence type="ECO:0000313" key="2">
    <source>
        <dbReference type="Proteomes" id="UP001243375"/>
    </source>
</evidence>
<reference evidence="1" key="1">
    <citation type="submission" date="2023-04" db="EMBL/GenBank/DDBJ databases">
        <title>Draft Genome sequencing of Naganishia species isolated from polar environments using Oxford Nanopore Technology.</title>
        <authorList>
            <person name="Leo P."/>
            <person name="Venkateswaran K."/>
        </authorList>
    </citation>
    <scope>NUCLEOTIDE SEQUENCE</scope>
    <source>
        <strain evidence="1">MNA-CCFEE 5425</strain>
    </source>
</reference>
<keyword evidence="2" id="KW-1185">Reference proteome</keyword>
<comment type="caution">
    <text evidence="1">The sequence shown here is derived from an EMBL/GenBank/DDBJ whole genome shotgun (WGS) entry which is preliminary data.</text>
</comment>
<accession>A0ACC2XQE7</accession>
<dbReference type="Proteomes" id="UP001243375">
    <property type="component" value="Unassembled WGS sequence"/>
</dbReference>
<protein>
    <submittedName>
        <fullName evidence="1">Uncharacterized protein</fullName>
    </submittedName>
</protein>